<dbReference type="AlphaFoldDB" id="A0A9N8H458"/>
<comment type="caution">
    <text evidence="1">The sequence shown here is derived from an EMBL/GenBank/DDBJ whole genome shotgun (WGS) entry which is preliminary data.</text>
</comment>
<keyword evidence="2" id="KW-1185">Reference proteome</keyword>
<evidence type="ECO:0000313" key="2">
    <source>
        <dbReference type="Proteomes" id="UP001153069"/>
    </source>
</evidence>
<proteinExistence type="predicted"/>
<gene>
    <name evidence="1" type="ORF">SEMRO_4_G003680.1</name>
</gene>
<accession>A0A9N8H458</accession>
<dbReference type="Proteomes" id="UP001153069">
    <property type="component" value="Unassembled WGS sequence"/>
</dbReference>
<evidence type="ECO:0000313" key="1">
    <source>
        <dbReference type="EMBL" id="CAB9496393.1"/>
    </source>
</evidence>
<protein>
    <submittedName>
        <fullName evidence="1">Uncharacterized protein</fullName>
    </submittedName>
</protein>
<sequence>MSQVPLNPTRNGNTEYASYQAIPSATLDDGTNEDLPIAVVAAALGQENKPVQATAIPGSIRPPPPLQRTIVVVRQNSQEAFWARYLRWRCMIWLALVSVALLGGSTTSSTSRTSSTDRYNSWPVLEGIPVPENNKLVAETFRQHAAGGHRRTITLPECIHMCDVHSPDTKYGIHYQGGAYHDDLCLCFADPTFDCLWDEVAILARKENAHTNSTNESDASITLESSTFYKRLEHGTVFSKYAKPPSCAVNHICNSARELCWNIVGPDSIFSEV</sequence>
<reference evidence="1" key="1">
    <citation type="submission" date="2020-06" db="EMBL/GenBank/DDBJ databases">
        <authorList>
            <consortium name="Plant Systems Biology data submission"/>
        </authorList>
    </citation>
    <scope>NUCLEOTIDE SEQUENCE</scope>
    <source>
        <strain evidence="1">D6</strain>
    </source>
</reference>
<name>A0A9N8H458_9STRA</name>
<dbReference type="EMBL" id="CAICTM010000004">
    <property type="protein sequence ID" value="CAB9496393.1"/>
    <property type="molecule type" value="Genomic_DNA"/>
</dbReference>
<organism evidence="1 2">
    <name type="scientific">Seminavis robusta</name>
    <dbReference type="NCBI Taxonomy" id="568900"/>
    <lineage>
        <taxon>Eukaryota</taxon>
        <taxon>Sar</taxon>
        <taxon>Stramenopiles</taxon>
        <taxon>Ochrophyta</taxon>
        <taxon>Bacillariophyta</taxon>
        <taxon>Bacillariophyceae</taxon>
        <taxon>Bacillariophycidae</taxon>
        <taxon>Naviculales</taxon>
        <taxon>Naviculaceae</taxon>
        <taxon>Seminavis</taxon>
    </lineage>
</organism>